<evidence type="ECO:0000256" key="5">
    <source>
        <dbReference type="ARBA" id="ARBA00022679"/>
    </source>
</evidence>
<evidence type="ECO:0000256" key="6">
    <source>
        <dbReference type="ARBA" id="ARBA00022695"/>
    </source>
</evidence>
<evidence type="ECO:0000256" key="4">
    <source>
        <dbReference type="ARBA" id="ARBA00019114"/>
    </source>
</evidence>
<dbReference type="InterPro" id="IPR016195">
    <property type="entry name" value="Pol/histidinol_Pase-like"/>
</dbReference>
<dbReference type="CDD" id="cd07431">
    <property type="entry name" value="PHP_PolIIIA"/>
    <property type="match status" value="1"/>
</dbReference>
<keyword evidence="14" id="KW-1185">Reference proteome</keyword>
<feature type="domain" description="Polymerase/histidinol phosphatase N-terminal" evidence="12">
    <location>
        <begin position="3"/>
        <end position="70"/>
    </location>
</feature>
<comment type="similarity">
    <text evidence="2">Belongs to the DNA polymerase type-C family. DnaE subfamily.</text>
</comment>
<dbReference type="InterPro" id="IPR004365">
    <property type="entry name" value="NA-bd_OB_tRNA"/>
</dbReference>
<organism evidence="13 14">
    <name type="scientific">Companilactobacillus mishanensis</name>
    <dbReference type="NCBI Taxonomy" id="2486008"/>
    <lineage>
        <taxon>Bacteria</taxon>
        <taxon>Bacillati</taxon>
        <taxon>Bacillota</taxon>
        <taxon>Bacilli</taxon>
        <taxon>Lactobacillales</taxon>
        <taxon>Lactobacillaceae</taxon>
        <taxon>Companilactobacillus</taxon>
    </lineage>
</organism>
<dbReference type="InterPro" id="IPR004805">
    <property type="entry name" value="DnaE2/DnaE/PolC"/>
</dbReference>
<evidence type="ECO:0000256" key="11">
    <source>
        <dbReference type="ARBA" id="ARBA00049244"/>
    </source>
</evidence>
<dbReference type="SUPFAM" id="SSF89550">
    <property type="entry name" value="PHP domain-like"/>
    <property type="match status" value="1"/>
</dbReference>
<dbReference type="Gene3D" id="3.20.20.140">
    <property type="entry name" value="Metal-dependent hydrolases"/>
    <property type="match status" value="1"/>
</dbReference>
<evidence type="ECO:0000256" key="1">
    <source>
        <dbReference type="ARBA" id="ARBA00004496"/>
    </source>
</evidence>
<gene>
    <name evidence="13" type="primary">dnaE</name>
    <name evidence="13" type="ORF">FHL03_01530</name>
</gene>
<comment type="catalytic activity">
    <reaction evidence="11">
        <text>DNA(n) + a 2'-deoxyribonucleoside 5'-triphosphate = DNA(n+1) + diphosphate</text>
        <dbReference type="Rhea" id="RHEA:22508"/>
        <dbReference type="Rhea" id="RHEA-COMP:17339"/>
        <dbReference type="Rhea" id="RHEA-COMP:17340"/>
        <dbReference type="ChEBI" id="CHEBI:33019"/>
        <dbReference type="ChEBI" id="CHEBI:61560"/>
        <dbReference type="ChEBI" id="CHEBI:173112"/>
        <dbReference type="EC" id="2.7.7.7"/>
    </reaction>
</comment>
<dbReference type="PANTHER" id="PTHR32294:SF0">
    <property type="entry name" value="DNA POLYMERASE III SUBUNIT ALPHA"/>
    <property type="match status" value="1"/>
</dbReference>
<dbReference type="InterPro" id="IPR011708">
    <property type="entry name" value="DNA_pol3_alpha_NTPase_dom"/>
</dbReference>
<dbReference type="GO" id="GO:0003887">
    <property type="term" value="F:DNA-directed DNA polymerase activity"/>
    <property type="evidence" value="ECO:0007669"/>
    <property type="project" value="UniProtKB-EC"/>
</dbReference>
<dbReference type="Gene3D" id="1.10.10.1600">
    <property type="entry name" value="Bacterial DNA polymerase III alpha subunit, thumb domain"/>
    <property type="match status" value="1"/>
</dbReference>
<keyword evidence="7" id="KW-0235">DNA replication</keyword>
<comment type="subunit">
    <text evidence="10">DNA polymerase III contains a core (composed of alpha, epsilon and theta chains) that associates with a tau subunit. This core dimerizes to form the POLIII' complex. PolIII' associates with the gamma complex (composed of gamma, delta, delta', psi and chi chains) and with the beta chain to form the complete DNA polymerase III complex.</text>
</comment>
<dbReference type="NCBIfam" id="NF004226">
    <property type="entry name" value="PRK05673.1"/>
    <property type="match status" value="1"/>
</dbReference>
<evidence type="ECO:0000256" key="3">
    <source>
        <dbReference type="ARBA" id="ARBA00012417"/>
    </source>
</evidence>
<evidence type="ECO:0000313" key="14">
    <source>
        <dbReference type="Proteomes" id="UP000436655"/>
    </source>
</evidence>
<evidence type="ECO:0000259" key="12">
    <source>
        <dbReference type="SMART" id="SM00481"/>
    </source>
</evidence>
<dbReference type="PANTHER" id="PTHR32294">
    <property type="entry name" value="DNA POLYMERASE III SUBUNIT ALPHA"/>
    <property type="match status" value="1"/>
</dbReference>
<dbReference type="Pfam" id="PF14579">
    <property type="entry name" value="HHH_6"/>
    <property type="match status" value="1"/>
</dbReference>
<comment type="function">
    <text evidence="9">DNA polymerase III is a complex, multichain enzyme responsible for most of the replicative synthesis in bacteria. This DNA polymerase also exhibits 3' to 5' exonuclease activity. The alpha chain is the DNA polymerase.</text>
</comment>
<sequence>MQTQLQVMSSYSLLQSPIKLPELVKTAKDRGYKSLALTDINNLYGSIDFYRLCRKNEIKPIIGLTVQMAGIISGEDTYPLILLAKNDVGYHNLIKISSAVMSSKDPIQLDAIKDMLHGLFLITPSVGAEILTTDEPLKFSANLAQLVDHDSLFIGVGLYADQINRVSKAKRVSEITNLPMVALTDVRYINKDDDLSYQVVNHIRSGEKFENTDQLEENGEYYLRTAEDVDFDFEHYDMSYAIEAANKIADACNVEIEFKATELPVFETPNKIPSVQFLQSLAVKGLEKRLNGQVSDEYKKRLSYELKVIDQMGFSDYFLIVWDVIKHAHEVGIKTGPGRGSAAGSLVSYTLGITQVDPIKFDLLFERFLNPQRVNMPDIDLDLPDDRRDEMVEYMHEKYGSEHMAQIITFGTLATKAVLRDVARAFGQTQFQMSKWSNSIPRSLNITLDQSFEESGALKELVRNSDDNQLIFKVSRRLEGIPRHYSTHAAGIVLSKKKMTDIVSVQLEADGINLTQQTKNNVESLGLLKMDFLGLKNLTILDKSIQLISQKVGKEFKPERIPLDDPETLKLFQKSDTDGVFQFESDGIRSVLRQLKPTSFNDIVATNALYRPGPMQNISTFIARKHGDEPVEYPDESLEKILKPTYGVLVYQEQVMQASSEMAGFSLADADILRRAISKKNEGLMNENHKKFVVGAVKNGHTEESAENVYHYIETFGNYGFNKSHSVAYSMIAFWLAYIKVHYPEIFFTCLLNSNMGSEEKSATYIQAAKERHIKIENVDINKSSYNFIVHDDSIRFGFLSVKGMRRDFSQAIINERVQKGIYTDELNFLQRMDVKFVKNDNIEPLVLVGAFDKFNRNRKETLYDIRDLIESIQLAGNNISLFDVLDPKKHSMDDFTLTEKLNQEKEYLGIYISGHPVEKYREKLLNTETVPISQLEIHKGQTVNILGLIKSMRVIRTKKGQRMAFANIEDETGNISLTIFPRLFQKISEDEIEGRILLVVGKPNDGQRGDLEVIVDRINDPKQYMIELPDQRLYLRVLNQNDTKEKLTQLYDLVETSPGNMPVIVYREREKQALLLKSNRWINFNDEIRAKLVDFLGEKNVFLKKGN</sequence>
<evidence type="ECO:0000256" key="2">
    <source>
        <dbReference type="ARBA" id="ARBA00009496"/>
    </source>
</evidence>
<dbReference type="Pfam" id="PF07733">
    <property type="entry name" value="DNA_pol3_alpha"/>
    <property type="match status" value="1"/>
</dbReference>
<dbReference type="InterPro" id="IPR040982">
    <property type="entry name" value="DNA_pol3_finger"/>
</dbReference>
<dbReference type="EC" id="2.7.7.7" evidence="3"/>
<evidence type="ECO:0000256" key="7">
    <source>
        <dbReference type="ARBA" id="ARBA00022705"/>
    </source>
</evidence>
<accession>A0ABW9P4I6</accession>
<evidence type="ECO:0000256" key="10">
    <source>
        <dbReference type="ARBA" id="ARBA00026073"/>
    </source>
</evidence>
<dbReference type="InterPro" id="IPR003141">
    <property type="entry name" value="Pol/His_phosphatase_N"/>
</dbReference>
<reference evidence="13 14" key="1">
    <citation type="journal article" date="2019" name="Syst. Appl. Microbiol.">
        <title>Polyphasic characterization of two novel Lactobacillus spp. isolated from blown salami packages: Description of Lactobacillus halodurans sp. nov. and Lactobacillus salsicarnum sp. nov.</title>
        <authorList>
            <person name="Schuster J.A."/>
            <person name="Klingl A."/>
            <person name="Vogel R.F."/>
            <person name="Ehrmann M.A."/>
        </authorList>
    </citation>
    <scope>NUCLEOTIDE SEQUENCE [LARGE SCALE GENOMIC DNA]</scope>
    <source>
        <strain evidence="13 14">TMW 1.2098</strain>
    </source>
</reference>
<dbReference type="InterPro" id="IPR029460">
    <property type="entry name" value="DNAPol_HHH"/>
</dbReference>
<keyword evidence="6 13" id="KW-0548">Nucleotidyltransferase</keyword>
<dbReference type="EMBL" id="VDFN01000001">
    <property type="protein sequence ID" value="MQS44160.1"/>
    <property type="molecule type" value="Genomic_DNA"/>
</dbReference>
<dbReference type="Pfam" id="PF02811">
    <property type="entry name" value="PHP"/>
    <property type="match status" value="1"/>
</dbReference>
<evidence type="ECO:0000256" key="9">
    <source>
        <dbReference type="ARBA" id="ARBA00025611"/>
    </source>
</evidence>
<name>A0ABW9P4I6_9LACO</name>
<dbReference type="InterPro" id="IPR041931">
    <property type="entry name" value="DNA_pol3_alpha_thumb_dom"/>
</dbReference>
<evidence type="ECO:0000313" key="13">
    <source>
        <dbReference type="EMBL" id="MQS44160.1"/>
    </source>
</evidence>
<keyword evidence="8" id="KW-0239">DNA-directed DNA polymerase</keyword>
<dbReference type="CDD" id="cd04485">
    <property type="entry name" value="DnaE_OBF"/>
    <property type="match status" value="1"/>
</dbReference>
<dbReference type="Gene3D" id="2.40.50.140">
    <property type="entry name" value="Nucleic acid-binding proteins"/>
    <property type="match status" value="1"/>
</dbReference>
<comment type="caution">
    <text evidence="13">The sequence shown here is derived from an EMBL/GenBank/DDBJ whole genome shotgun (WGS) entry which is preliminary data.</text>
</comment>
<keyword evidence="5 13" id="KW-0808">Transferase</keyword>
<dbReference type="Proteomes" id="UP000436655">
    <property type="component" value="Unassembled WGS sequence"/>
</dbReference>
<dbReference type="NCBIfam" id="TIGR00594">
    <property type="entry name" value="polc"/>
    <property type="match status" value="1"/>
</dbReference>
<dbReference type="RefSeq" id="WP_125702762.1">
    <property type="nucleotide sequence ID" value="NZ_JBHTOO010000003.1"/>
</dbReference>
<dbReference type="Gene3D" id="1.10.150.870">
    <property type="match status" value="1"/>
</dbReference>
<proteinExistence type="inferred from homology"/>
<dbReference type="SMART" id="SM00481">
    <property type="entry name" value="POLIIIAc"/>
    <property type="match status" value="1"/>
</dbReference>
<dbReference type="Pfam" id="PF01336">
    <property type="entry name" value="tRNA_anti-codon"/>
    <property type="match status" value="1"/>
</dbReference>
<comment type="subcellular location">
    <subcellularLocation>
        <location evidence="1">Cytoplasm</location>
    </subcellularLocation>
</comment>
<protein>
    <recommendedName>
        <fullName evidence="4">DNA polymerase III subunit alpha</fullName>
        <ecNumber evidence="3">2.7.7.7</ecNumber>
    </recommendedName>
</protein>
<evidence type="ECO:0000256" key="8">
    <source>
        <dbReference type="ARBA" id="ARBA00022932"/>
    </source>
</evidence>
<dbReference type="InterPro" id="IPR012340">
    <property type="entry name" value="NA-bd_OB-fold"/>
</dbReference>
<dbReference type="Pfam" id="PF17657">
    <property type="entry name" value="DNA_pol3_finger"/>
    <property type="match status" value="1"/>
</dbReference>
<dbReference type="InterPro" id="IPR004013">
    <property type="entry name" value="PHP_dom"/>
</dbReference>